<dbReference type="EMBL" id="KZ826367">
    <property type="protein sequence ID" value="PYI04559.1"/>
    <property type="molecule type" value="Genomic_DNA"/>
</dbReference>
<organism evidence="3 4">
    <name type="scientific">Aspergillus sclerotiicarbonarius (strain CBS 121057 / IBT 28362)</name>
    <dbReference type="NCBI Taxonomy" id="1448318"/>
    <lineage>
        <taxon>Eukaryota</taxon>
        <taxon>Fungi</taxon>
        <taxon>Dikarya</taxon>
        <taxon>Ascomycota</taxon>
        <taxon>Pezizomycotina</taxon>
        <taxon>Eurotiomycetes</taxon>
        <taxon>Eurotiomycetidae</taxon>
        <taxon>Eurotiales</taxon>
        <taxon>Aspergillaceae</taxon>
        <taxon>Aspergillus</taxon>
        <taxon>Aspergillus subgen. Circumdati</taxon>
    </lineage>
</organism>
<dbReference type="AlphaFoldDB" id="A0A319ETK1"/>
<reference evidence="3 4" key="1">
    <citation type="submission" date="2018-02" db="EMBL/GenBank/DDBJ databases">
        <title>The genomes of Aspergillus section Nigri reveals drivers in fungal speciation.</title>
        <authorList>
            <consortium name="DOE Joint Genome Institute"/>
            <person name="Vesth T.C."/>
            <person name="Nybo J."/>
            <person name="Theobald S."/>
            <person name="Brandl J."/>
            <person name="Frisvad J.C."/>
            <person name="Nielsen K.F."/>
            <person name="Lyhne E.K."/>
            <person name="Kogle M.E."/>
            <person name="Kuo A."/>
            <person name="Riley R."/>
            <person name="Clum A."/>
            <person name="Nolan M."/>
            <person name="Lipzen A."/>
            <person name="Salamov A."/>
            <person name="Henrissat B."/>
            <person name="Wiebenga A."/>
            <person name="De vries R.P."/>
            <person name="Grigoriev I.V."/>
            <person name="Mortensen U.H."/>
            <person name="Andersen M.R."/>
            <person name="Baker S.E."/>
        </authorList>
    </citation>
    <scope>NUCLEOTIDE SEQUENCE [LARGE SCALE GENOMIC DNA]</scope>
    <source>
        <strain evidence="3 4">CBS 121057</strain>
    </source>
</reference>
<feature type="transmembrane region" description="Helical" evidence="2">
    <location>
        <begin position="18"/>
        <end position="37"/>
    </location>
</feature>
<protein>
    <submittedName>
        <fullName evidence="3">Uncharacterized protein</fullName>
    </submittedName>
</protein>
<evidence type="ECO:0000313" key="3">
    <source>
        <dbReference type="EMBL" id="PYI04559.1"/>
    </source>
</evidence>
<keyword evidence="2" id="KW-0812">Transmembrane</keyword>
<accession>A0A319ETK1</accession>
<keyword evidence="2" id="KW-1133">Transmembrane helix</keyword>
<feature type="compositionally biased region" description="Basic residues" evidence="1">
    <location>
        <begin position="73"/>
        <end position="93"/>
    </location>
</feature>
<keyword evidence="4" id="KW-1185">Reference proteome</keyword>
<gene>
    <name evidence="3" type="ORF">BO78DRAFT_168998</name>
</gene>
<name>A0A319ETK1_ASPSB</name>
<evidence type="ECO:0000313" key="4">
    <source>
        <dbReference type="Proteomes" id="UP000248423"/>
    </source>
</evidence>
<dbReference type="Proteomes" id="UP000248423">
    <property type="component" value="Unassembled WGS sequence"/>
</dbReference>
<proteinExistence type="predicted"/>
<sequence>MDAIQEPNGVGVPPSTTWAINAVLHSLVGSVVLVSLGRFRVAENRLKAGHQTTFIQCSSVCAVKMQPCVSHRAEKRKKKRKKKSIKKLIKHKKAENPEKKKTRIPKQQSVDQATRMRT</sequence>
<evidence type="ECO:0000256" key="2">
    <source>
        <dbReference type="SAM" id="Phobius"/>
    </source>
</evidence>
<dbReference type="VEuPathDB" id="FungiDB:BO78DRAFT_168998"/>
<evidence type="ECO:0000256" key="1">
    <source>
        <dbReference type="SAM" id="MobiDB-lite"/>
    </source>
</evidence>
<feature type="region of interest" description="Disordered" evidence="1">
    <location>
        <begin position="70"/>
        <end position="118"/>
    </location>
</feature>
<keyword evidence="2" id="KW-0472">Membrane</keyword>